<reference evidence="3 4" key="1">
    <citation type="submission" date="2022-12" db="EMBL/GenBank/DDBJ databases">
        <title>Dasania phycosphaerae sp. nov., isolated from particulate material of the south coast of Korea.</title>
        <authorList>
            <person name="Jiang Y."/>
        </authorList>
    </citation>
    <scope>NUCLEOTIDE SEQUENCE [LARGE SCALE GENOMIC DNA]</scope>
    <source>
        <strain evidence="3 4">GY-19</strain>
    </source>
</reference>
<evidence type="ECO:0000256" key="1">
    <source>
        <dbReference type="ARBA" id="ARBA00010333"/>
    </source>
</evidence>
<dbReference type="AlphaFoldDB" id="A0A9J6RH87"/>
<dbReference type="PANTHER" id="PTHR35936:SF35">
    <property type="entry name" value="L-CYSTINE-BINDING PROTEIN TCYJ"/>
    <property type="match status" value="1"/>
</dbReference>
<keyword evidence="2" id="KW-0732">Signal</keyword>
<dbReference type="Gene3D" id="3.40.190.10">
    <property type="entry name" value="Periplasmic binding protein-like II"/>
    <property type="match status" value="2"/>
</dbReference>
<dbReference type="Proteomes" id="UP001069090">
    <property type="component" value="Unassembled WGS sequence"/>
</dbReference>
<sequence length="263" mass="29931">MKIFLFGLSLLISALCSAAQQTITLYAYHDAPPFVIDSKAGKGLNFDFFNTLKNHAPADIRFEYQFITRPELNKRLAAGLPTIALWANPVWFKDTQQEKYLWSRALFSDKDVVIARKGSSLLYHQPSDLNGLTVGTRTGYYYAGVSELMSENKIQRMDVSNDKANIEQLIRGDVDAIIISKSSFFYYAKLLKVISSTAIVGQPHSSYKRHLLISRHYQAQEQAINDILLKLSKDENWRFRLTIYGLQELWGSESQALDFTTAQ</sequence>
<evidence type="ECO:0000313" key="3">
    <source>
        <dbReference type="EMBL" id="MCZ0863575.1"/>
    </source>
</evidence>
<keyword evidence="4" id="KW-1185">Reference proteome</keyword>
<feature type="chain" id="PRO_5039916717" evidence="2">
    <location>
        <begin position="19"/>
        <end position="263"/>
    </location>
</feature>
<comment type="caution">
    <text evidence="3">The sequence shown here is derived from an EMBL/GenBank/DDBJ whole genome shotgun (WGS) entry which is preliminary data.</text>
</comment>
<dbReference type="RefSeq" id="WP_258329723.1">
    <property type="nucleotide sequence ID" value="NZ_JAPTGG010000001.1"/>
</dbReference>
<dbReference type="EMBL" id="JAPTGG010000001">
    <property type="protein sequence ID" value="MCZ0863575.1"/>
    <property type="molecule type" value="Genomic_DNA"/>
</dbReference>
<gene>
    <name evidence="3" type="ORF">O0V09_00080</name>
</gene>
<comment type="similarity">
    <text evidence="1">Belongs to the bacterial solute-binding protein 3 family.</text>
</comment>
<protein>
    <submittedName>
        <fullName evidence="3">Transporter substrate-binding domain-containing protein</fullName>
    </submittedName>
</protein>
<name>A0A9J6RH87_9GAMM</name>
<organism evidence="3 4">
    <name type="scientific">Dasania phycosphaerae</name>
    <dbReference type="NCBI Taxonomy" id="2950436"/>
    <lineage>
        <taxon>Bacteria</taxon>
        <taxon>Pseudomonadati</taxon>
        <taxon>Pseudomonadota</taxon>
        <taxon>Gammaproteobacteria</taxon>
        <taxon>Cellvibrionales</taxon>
        <taxon>Spongiibacteraceae</taxon>
        <taxon>Dasania</taxon>
    </lineage>
</organism>
<feature type="signal peptide" evidence="2">
    <location>
        <begin position="1"/>
        <end position="18"/>
    </location>
</feature>
<evidence type="ECO:0000256" key="2">
    <source>
        <dbReference type="SAM" id="SignalP"/>
    </source>
</evidence>
<accession>A0A9J6RH87</accession>
<evidence type="ECO:0000313" key="4">
    <source>
        <dbReference type="Proteomes" id="UP001069090"/>
    </source>
</evidence>
<dbReference type="PANTHER" id="PTHR35936">
    <property type="entry name" value="MEMBRANE-BOUND LYTIC MUREIN TRANSGLYCOSYLASE F"/>
    <property type="match status" value="1"/>
</dbReference>
<proteinExistence type="inferred from homology"/>
<dbReference type="SUPFAM" id="SSF53850">
    <property type="entry name" value="Periplasmic binding protein-like II"/>
    <property type="match status" value="1"/>
</dbReference>